<dbReference type="GO" id="GO:0016798">
    <property type="term" value="F:hydrolase activity, acting on glycosyl bonds"/>
    <property type="evidence" value="ECO:0007669"/>
    <property type="project" value="UniProtKB-KW"/>
</dbReference>
<dbReference type="Gene3D" id="1.20.1610.10">
    <property type="entry name" value="alpha-1,2-mannosidases domains"/>
    <property type="match status" value="1"/>
</dbReference>
<comment type="caution">
    <text evidence="7">The sequence shown here is derived from an EMBL/GenBank/DDBJ whole genome shotgun (WGS) entry which is preliminary data.</text>
</comment>
<comment type="cofactor">
    <cofactor evidence="1">
        <name>Ca(2+)</name>
        <dbReference type="ChEBI" id="CHEBI:29108"/>
    </cofactor>
</comment>
<dbReference type="Gene3D" id="1.20.1050.60">
    <property type="entry name" value="alpha-1,2-mannosidase"/>
    <property type="match status" value="1"/>
</dbReference>
<keyword evidence="4" id="KW-0732">Signal</keyword>
<dbReference type="GO" id="GO:0030246">
    <property type="term" value="F:carbohydrate binding"/>
    <property type="evidence" value="ECO:0007669"/>
    <property type="project" value="InterPro"/>
</dbReference>
<evidence type="ECO:0000313" key="8">
    <source>
        <dbReference type="Proteomes" id="UP001163821"/>
    </source>
</evidence>
<dbReference type="InterPro" id="IPR008928">
    <property type="entry name" value="6-hairpin_glycosidase_sf"/>
</dbReference>
<dbReference type="PANTHER" id="PTHR12143">
    <property type="entry name" value="PEPTIDE N-GLYCANASE PNGASE -RELATED"/>
    <property type="match status" value="1"/>
</dbReference>
<evidence type="ECO:0000313" key="7">
    <source>
        <dbReference type="EMBL" id="MCW0484400.1"/>
    </source>
</evidence>
<dbReference type="InterPro" id="IPR005887">
    <property type="entry name" value="GH92_a_mannosidase_put"/>
</dbReference>
<evidence type="ECO:0000259" key="5">
    <source>
        <dbReference type="Pfam" id="PF07971"/>
    </source>
</evidence>
<dbReference type="GO" id="GO:0000224">
    <property type="term" value="F:peptide-N4-(N-acetyl-beta-glucosaminyl)asparagine amidase activity"/>
    <property type="evidence" value="ECO:0007669"/>
    <property type="project" value="TreeGrafter"/>
</dbReference>
<dbReference type="FunFam" id="3.30.2080.10:FF:000001">
    <property type="entry name" value="Alpha-1,2-mannosidase subfamily"/>
    <property type="match status" value="1"/>
</dbReference>
<feature type="domain" description="Glycosyl hydrolase family 92 N-terminal" evidence="6">
    <location>
        <begin position="34"/>
        <end position="293"/>
    </location>
</feature>
<dbReference type="InterPro" id="IPR012939">
    <property type="entry name" value="Glyco_hydro_92"/>
</dbReference>
<dbReference type="GO" id="GO:0005829">
    <property type="term" value="C:cytosol"/>
    <property type="evidence" value="ECO:0007669"/>
    <property type="project" value="TreeGrafter"/>
</dbReference>
<gene>
    <name evidence="7" type="ORF">N2K84_16800</name>
</gene>
<keyword evidence="3" id="KW-0106">Calcium</keyword>
<sequence length="786" mass="89786">MKKYFVRFSRMLVLYCSMAATSQAQNASTSLCDYVDPFIGTQEMGHTFPGATVPFGMVQLSPETDTIPYSVNGRYNGEVYRYCAGYQYTDPTIVGFAHTHFSGTGHSDLGDFLIMPTTGKLQLNPGTTEHPETGYRSRFSHEQESASPGYYKVLLEDDNITAELTTTTHTGLHQYTFPKTDVGHIILDMNYNIYNYDGKVIWASVRVENDTLVTGYRITRGWARNRYLYFAMSFSKPIKEYGMKSNEKLVYKGFWRKFDETKNFPQMEAKEMVNYFDFDVADGQPVKIKFALSAVSTEGARKNLEAEIPHWDFEKTKTEARNLWEKELEKVKIKAGHEKMVAFYTSLYHAFINPITYNDVDGKYRGLDQNIYEADGFTNYTVFSLWDTYRALHPLFTVLQPKRANDMVKSMIKHYEQSVHHLLPVWSHFNNENWCMIGYHAVPVMVDAYLKGIRDYDIDKAFEAVIKSSTHNSYDGIGEYMKYGYAPFDNVNNSASLTLEYAYDDWTIAKMAQSLGKKEEAAAYLKRAQYYKNLFDPEVGFIRAKLSTGEWKKPFNALKTTGEGYIEGNAWNYSFYVPQDVAGYMQLLGGEKKFISRLDSLFEMHLPDEFFEESEDIDRVGIIGGYVQGNEPSHHVPYLYAWTSSPWKTAEKIHQIINTKYNPKPDGLCGNDDCGQMSAWYIFSSMGFYPVCPGTNEYVIGSPCVNEATIDVGEGKTFTMKANSLTDKNIYIQSVTLNGKPWHKTYITHEDVMNGGELIFNMAGKPNKKWGTGKESKPYSIATNEN</sequence>
<comment type="subunit">
    <text evidence="2">Monomer.</text>
</comment>
<dbReference type="GO" id="GO:0006516">
    <property type="term" value="P:glycoprotein catabolic process"/>
    <property type="evidence" value="ECO:0007669"/>
    <property type="project" value="TreeGrafter"/>
</dbReference>
<dbReference type="InterPro" id="IPR014718">
    <property type="entry name" value="GH-type_carb-bd"/>
</dbReference>
<feature type="chain" id="PRO_5041409234" evidence="4">
    <location>
        <begin position="27"/>
        <end position="786"/>
    </location>
</feature>
<dbReference type="SUPFAM" id="SSF48208">
    <property type="entry name" value="Six-hairpin glycosidases"/>
    <property type="match status" value="1"/>
</dbReference>
<evidence type="ECO:0000259" key="6">
    <source>
        <dbReference type="Pfam" id="PF17678"/>
    </source>
</evidence>
<dbReference type="EC" id="3.2.1.-" evidence="7"/>
<feature type="domain" description="Glycosyl hydrolase family 92" evidence="5">
    <location>
        <begin position="299"/>
        <end position="763"/>
    </location>
</feature>
<keyword evidence="7" id="KW-0378">Hydrolase</keyword>
<dbReference type="InterPro" id="IPR050883">
    <property type="entry name" value="PNGase"/>
</dbReference>
<keyword evidence="7" id="KW-0326">Glycosidase</keyword>
<evidence type="ECO:0000256" key="3">
    <source>
        <dbReference type="ARBA" id="ARBA00022837"/>
    </source>
</evidence>
<protein>
    <submittedName>
        <fullName evidence="7">GH92 family glycosyl hydrolase</fullName>
        <ecNumber evidence="7">3.2.1.-</ecNumber>
    </submittedName>
</protein>
<dbReference type="PANTHER" id="PTHR12143:SF39">
    <property type="entry name" value="SECRETED PROTEIN"/>
    <property type="match status" value="1"/>
</dbReference>
<evidence type="ECO:0000256" key="2">
    <source>
        <dbReference type="ARBA" id="ARBA00011245"/>
    </source>
</evidence>
<feature type="signal peptide" evidence="4">
    <location>
        <begin position="1"/>
        <end position="26"/>
    </location>
</feature>
<dbReference type="Pfam" id="PF07971">
    <property type="entry name" value="Glyco_hydro_92"/>
    <property type="match status" value="1"/>
</dbReference>
<organism evidence="7 8">
    <name type="scientific">Gaoshiqia sediminis</name>
    <dbReference type="NCBI Taxonomy" id="2986998"/>
    <lineage>
        <taxon>Bacteria</taxon>
        <taxon>Pseudomonadati</taxon>
        <taxon>Bacteroidota</taxon>
        <taxon>Bacteroidia</taxon>
        <taxon>Marinilabiliales</taxon>
        <taxon>Prolixibacteraceae</taxon>
        <taxon>Gaoshiqia</taxon>
    </lineage>
</organism>
<dbReference type="Gene3D" id="2.70.98.10">
    <property type="match status" value="1"/>
</dbReference>
<proteinExistence type="predicted"/>
<dbReference type="FunFam" id="1.20.1050.60:FF:000001">
    <property type="entry name" value="Putative alpha-1,2-mannosidase"/>
    <property type="match status" value="1"/>
</dbReference>
<dbReference type="Gene3D" id="3.30.2080.10">
    <property type="entry name" value="GH92 mannosidase domain"/>
    <property type="match status" value="1"/>
</dbReference>
<dbReference type="EMBL" id="JAPAAF010000036">
    <property type="protein sequence ID" value="MCW0484400.1"/>
    <property type="molecule type" value="Genomic_DNA"/>
</dbReference>
<dbReference type="RefSeq" id="WP_282592993.1">
    <property type="nucleotide sequence ID" value="NZ_JAPAAF010000036.1"/>
</dbReference>
<keyword evidence="8" id="KW-1185">Reference proteome</keyword>
<reference evidence="7" key="1">
    <citation type="submission" date="2022-10" db="EMBL/GenBank/DDBJ databases">
        <title>Gaoshiqiia sediminis gen. nov., sp. nov., isolated from coastal sediment.</title>
        <authorList>
            <person name="Yu W.X."/>
            <person name="Mu D.S."/>
            <person name="Du J.Z."/>
            <person name="Liang Y.Q."/>
        </authorList>
    </citation>
    <scope>NUCLEOTIDE SEQUENCE</scope>
    <source>
        <strain evidence="7">A06</strain>
    </source>
</reference>
<dbReference type="Pfam" id="PF17678">
    <property type="entry name" value="Glyco_hydro_92N"/>
    <property type="match status" value="1"/>
</dbReference>
<name>A0AA42CB30_9BACT</name>
<dbReference type="NCBIfam" id="TIGR01180">
    <property type="entry name" value="aman2_put"/>
    <property type="match status" value="1"/>
</dbReference>
<evidence type="ECO:0000256" key="1">
    <source>
        <dbReference type="ARBA" id="ARBA00001913"/>
    </source>
</evidence>
<dbReference type="Proteomes" id="UP001163821">
    <property type="component" value="Unassembled WGS sequence"/>
</dbReference>
<dbReference type="AlphaFoldDB" id="A0AA42CB30"/>
<evidence type="ECO:0000256" key="4">
    <source>
        <dbReference type="SAM" id="SignalP"/>
    </source>
</evidence>
<dbReference type="GO" id="GO:0005975">
    <property type="term" value="P:carbohydrate metabolic process"/>
    <property type="evidence" value="ECO:0007669"/>
    <property type="project" value="InterPro"/>
</dbReference>
<accession>A0AA42CB30</accession>
<dbReference type="InterPro" id="IPR041371">
    <property type="entry name" value="GH92_N"/>
</dbReference>